<proteinExistence type="predicted"/>
<evidence type="ECO:0000313" key="1">
    <source>
        <dbReference type="EMBL" id="DAE17810.1"/>
    </source>
</evidence>
<protein>
    <submittedName>
        <fullName evidence="1">Uncharacterized protein</fullName>
    </submittedName>
</protein>
<reference evidence="1" key="1">
    <citation type="journal article" date="2021" name="Proc. Natl. Acad. Sci. U.S.A.">
        <title>A Catalog of Tens of Thousands of Viruses from Human Metagenomes Reveals Hidden Associations with Chronic Diseases.</title>
        <authorList>
            <person name="Tisza M.J."/>
            <person name="Buck C.B."/>
        </authorList>
    </citation>
    <scope>NUCLEOTIDE SEQUENCE</scope>
    <source>
        <strain evidence="1">CtoOf8</strain>
    </source>
</reference>
<sequence length="57" mass="6622">MCQIISSKIRKPFRLPPSFFFADFVYIPVHSGSAIVHLYPSTQGREQFKRHAQDKNV</sequence>
<organism evidence="1">
    <name type="scientific">Siphoviridae sp. ctoOf8</name>
    <dbReference type="NCBI Taxonomy" id="2825668"/>
    <lineage>
        <taxon>Viruses</taxon>
        <taxon>Duplodnaviria</taxon>
        <taxon>Heunggongvirae</taxon>
        <taxon>Uroviricota</taxon>
        <taxon>Caudoviricetes</taxon>
    </lineage>
</organism>
<accession>A0A8S5QFT2</accession>
<dbReference type="EMBL" id="BK015646">
    <property type="protein sequence ID" value="DAE17810.1"/>
    <property type="molecule type" value="Genomic_DNA"/>
</dbReference>
<name>A0A8S5QFT2_9CAUD</name>